<name>A0A448X898_9PLAT</name>
<proteinExistence type="predicted"/>
<dbReference type="InterPro" id="IPR010314">
    <property type="entry name" value="E3_Ub_ligase_DUF913"/>
</dbReference>
<dbReference type="Pfam" id="PF06025">
    <property type="entry name" value="DUF913"/>
    <property type="match status" value="1"/>
</dbReference>
<sequence length="137" mass="15200">MDKGITCDILIALASHPLPQNRDFLVQLPGLLNTLALNSRGIEAILRSRVLEQYLGTLVQIEYLPTMKSKRVRDFLSHMSCNMSNAGSSQNLSNSLTASLMSGAVLELLRSHHELKPVIFKSLVSVRKLPISCTFKH</sequence>
<dbReference type="OrthoDB" id="423283at2759"/>
<gene>
    <name evidence="2" type="ORF">PXEA_LOCUS24096</name>
</gene>
<dbReference type="AlphaFoldDB" id="A0A448X898"/>
<protein>
    <recommendedName>
        <fullName evidence="1">DUF913 domain-containing protein</fullName>
    </recommendedName>
</protein>
<feature type="domain" description="DUF913" evidence="1">
    <location>
        <begin position="19"/>
        <end position="125"/>
    </location>
</feature>
<reference evidence="2" key="1">
    <citation type="submission" date="2018-11" db="EMBL/GenBank/DDBJ databases">
        <authorList>
            <consortium name="Pathogen Informatics"/>
        </authorList>
    </citation>
    <scope>NUCLEOTIDE SEQUENCE</scope>
</reference>
<keyword evidence="3" id="KW-1185">Reference proteome</keyword>
<dbReference type="Proteomes" id="UP000784294">
    <property type="component" value="Unassembled WGS sequence"/>
</dbReference>
<evidence type="ECO:0000313" key="3">
    <source>
        <dbReference type="Proteomes" id="UP000784294"/>
    </source>
</evidence>
<evidence type="ECO:0000259" key="1">
    <source>
        <dbReference type="Pfam" id="PF06025"/>
    </source>
</evidence>
<comment type="caution">
    <text evidence="2">The sequence shown here is derived from an EMBL/GenBank/DDBJ whole genome shotgun (WGS) entry which is preliminary data.</text>
</comment>
<dbReference type="EMBL" id="CAAALY010114208">
    <property type="protein sequence ID" value="VEL30656.1"/>
    <property type="molecule type" value="Genomic_DNA"/>
</dbReference>
<accession>A0A448X898</accession>
<evidence type="ECO:0000313" key="2">
    <source>
        <dbReference type="EMBL" id="VEL30656.1"/>
    </source>
</evidence>
<organism evidence="2 3">
    <name type="scientific">Protopolystoma xenopodis</name>
    <dbReference type="NCBI Taxonomy" id="117903"/>
    <lineage>
        <taxon>Eukaryota</taxon>
        <taxon>Metazoa</taxon>
        <taxon>Spiralia</taxon>
        <taxon>Lophotrochozoa</taxon>
        <taxon>Platyhelminthes</taxon>
        <taxon>Monogenea</taxon>
        <taxon>Polyopisthocotylea</taxon>
        <taxon>Polystomatidea</taxon>
        <taxon>Polystomatidae</taxon>
        <taxon>Protopolystoma</taxon>
    </lineage>
</organism>